<protein>
    <submittedName>
        <fullName evidence="6">Aldehyde dehydrogenase family protein</fullName>
    </submittedName>
</protein>
<dbReference type="SUPFAM" id="SSF53720">
    <property type="entry name" value="ALDH-like"/>
    <property type="match status" value="1"/>
</dbReference>
<dbReference type="FunFam" id="3.40.605.10:FF:000007">
    <property type="entry name" value="NAD/NADP-dependent betaine aldehyde dehydrogenase"/>
    <property type="match status" value="1"/>
</dbReference>
<reference evidence="7" key="1">
    <citation type="submission" date="2018-09" db="EMBL/GenBank/DDBJ databases">
        <authorList>
            <person name="Zhu H."/>
        </authorList>
    </citation>
    <scope>NUCLEOTIDE SEQUENCE [LARGE SCALE GENOMIC DNA]</scope>
    <source>
        <strain evidence="7">K1S02-23</strain>
    </source>
</reference>
<comment type="caution">
    <text evidence="6">The sequence shown here is derived from an EMBL/GenBank/DDBJ whole genome shotgun (WGS) entry which is preliminary data.</text>
</comment>
<dbReference type="Gene3D" id="3.40.605.10">
    <property type="entry name" value="Aldehyde Dehydrogenase, Chain A, domain 1"/>
    <property type="match status" value="1"/>
</dbReference>
<evidence type="ECO:0000313" key="6">
    <source>
        <dbReference type="EMBL" id="RJG04406.1"/>
    </source>
</evidence>
<evidence type="ECO:0000256" key="2">
    <source>
        <dbReference type="ARBA" id="ARBA00023002"/>
    </source>
</evidence>
<feature type="active site" evidence="3">
    <location>
        <position position="244"/>
    </location>
</feature>
<evidence type="ECO:0000256" key="3">
    <source>
        <dbReference type="PROSITE-ProRule" id="PRU10007"/>
    </source>
</evidence>
<dbReference type="InterPro" id="IPR029510">
    <property type="entry name" value="Ald_DH_CS_GLU"/>
</dbReference>
<dbReference type="InterPro" id="IPR016161">
    <property type="entry name" value="Ald_DH/histidinol_DH"/>
</dbReference>
<evidence type="ECO:0000259" key="5">
    <source>
        <dbReference type="Pfam" id="PF00171"/>
    </source>
</evidence>
<dbReference type="FunFam" id="3.40.309.10:FF:000012">
    <property type="entry name" value="Betaine aldehyde dehydrogenase"/>
    <property type="match status" value="1"/>
</dbReference>
<dbReference type="PANTHER" id="PTHR11699">
    <property type="entry name" value="ALDEHYDE DEHYDROGENASE-RELATED"/>
    <property type="match status" value="1"/>
</dbReference>
<organism evidence="6 7">
    <name type="scientific">Noviherbaspirillum sedimenti</name>
    <dbReference type="NCBI Taxonomy" id="2320865"/>
    <lineage>
        <taxon>Bacteria</taxon>
        <taxon>Pseudomonadati</taxon>
        <taxon>Pseudomonadota</taxon>
        <taxon>Betaproteobacteria</taxon>
        <taxon>Burkholderiales</taxon>
        <taxon>Oxalobacteraceae</taxon>
        <taxon>Noviherbaspirillum</taxon>
    </lineage>
</organism>
<evidence type="ECO:0000313" key="7">
    <source>
        <dbReference type="Proteomes" id="UP000266327"/>
    </source>
</evidence>
<comment type="similarity">
    <text evidence="1 4">Belongs to the aldehyde dehydrogenase family.</text>
</comment>
<dbReference type="GO" id="GO:0016620">
    <property type="term" value="F:oxidoreductase activity, acting on the aldehyde or oxo group of donors, NAD or NADP as acceptor"/>
    <property type="evidence" value="ECO:0007669"/>
    <property type="project" value="InterPro"/>
</dbReference>
<feature type="domain" description="Aldehyde dehydrogenase" evidence="5">
    <location>
        <begin position="18"/>
        <end position="470"/>
    </location>
</feature>
<dbReference type="InterPro" id="IPR016163">
    <property type="entry name" value="Ald_DH_C"/>
</dbReference>
<dbReference type="Pfam" id="PF00171">
    <property type="entry name" value="Aldedh"/>
    <property type="match status" value="1"/>
</dbReference>
<dbReference type="EMBL" id="QYUQ01000002">
    <property type="protein sequence ID" value="RJG04406.1"/>
    <property type="molecule type" value="Genomic_DNA"/>
</dbReference>
<dbReference type="InterPro" id="IPR015590">
    <property type="entry name" value="Aldehyde_DH_dom"/>
</dbReference>
<dbReference type="PROSITE" id="PS00070">
    <property type="entry name" value="ALDEHYDE_DEHYDR_CYS"/>
    <property type="match status" value="1"/>
</dbReference>
<sequence>MKYLSYVDGEWIGGTHSEPNINPSAPAEVIGMAQWATPSDVEAAFAAARRASRPWAEVLPAARAQMLRFVADELLARADELGRLLALEEGKTLREGIAEVRRSADIFHFYAGECVRGAGEFLPGLRAGVTVTVSREPIGVAALITAWNFPMMLPAMKIAAALAYGNTVVFKPSEFTPGCAVALTEIISRSHIPRGVFNLVLGAGIDLGPVLIQHADGVSFTGSTGAGRAIVEQASKRLVKVQAEMGGKNPLIVDADANLDFAAEIAVQGMFHSTGQKCTATSRLIVMSSIYAQFIDKLIKRIDSIAVGDALSDKTEMGPVANEAQLKKNLSYVDLGQQEGATLVRGGRSVESDTAGYFMLPTLFVDTTSRMRINQEEIFGPVAAVMRAHDLDEAIHIANDVEFGLSSGICTQNLLHAEQFRRRSKAGMVMINAPTSGADFHVPLGGQGQSGYGGKELGSAAIDFYTETKTAYVNTAPQM</sequence>
<accession>A0A3A3GQ02</accession>
<keyword evidence="2 4" id="KW-0560">Oxidoreductase</keyword>
<proteinExistence type="inferred from homology"/>
<dbReference type="InterPro" id="IPR016160">
    <property type="entry name" value="Ald_DH_CS_CYS"/>
</dbReference>
<dbReference type="PROSITE" id="PS00687">
    <property type="entry name" value="ALDEHYDE_DEHYDR_GLU"/>
    <property type="match status" value="1"/>
</dbReference>
<evidence type="ECO:0000256" key="4">
    <source>
        <dbReference type="RuleBase" id="RU003345"/>
    </source>
</evidence>
<dbReference type="AlphaFoldDB" id="A0A3A3GQ02"/>
<dbReference type="OrthoDB" id="6187633at2"/>
<evidence type="ECO:0000256" key="1">
    <source>
        <dbReference type="ARBA" id="ARBA00009986"/>
    </source>
</evidence>
<name>A0A3A3GQ02_9BURK</name>
<dbReference type="InterPro" id="IPR016162">
    <property type="entry name" value="Ald_DH_N"/>
</dbReference>
<keyword evidence="7" id="KW-1185">Reference proteome</keyword>
<dbReference type="Gene3D" id="3.40.309.10">
    <property type="entry name" value="Aldehyde Dehydrogenase, Chain A, domain 2"/>
    <property type="match status" value="1"/>
</dbReference>
<dbReference type="Proteomes" id="UP000266327">
    <property type="component" value="Unassembled WGS sequence"/>
</dbReference>
<gene>
    <name evidence="6" type="ORF">D3878_13210</name>
</gene>